<reference evidence="2 3" key="1">
    <citation type="journal article" date="2016" name="Sci. Rep.">
        <title>Metabolic traits of an uncultured archaeal lineage -MSBL1- from brine pools of the Red Sea.</title>
        <authorList>
            <person name="Mwirichia R."/>
            <person name="Alam I."/>
            <person name="Rashid M."/>
            <person name="Vinu M."/>
            <person name="Ba-Alawi W."/>
            <person name="Anthony Kamau A."/>
            <person name="Kamanda Ngugi D."/>
            <person name="Goker M."/>
            <person name="Klenk H.P."/>
            <person name="Bajic V."/>
            <person name="Stingl U."/>
        </authorList>
    </citation>
    <scope>NUCLEOTIDE SEQUENCE [LARGE SCALE GENOMIC DNA]</scope>
    <source>
        <strain evidence="2">SCGC-AAA382A20</strain>
    </source>
</reference>
<evidence type="ECO:0000256" key="1">
    <source>
        <dbReference type="SAM" id="Coils"/>
    </source>
</evidence>
<comment type="caution">
    <text evidence="2">The sequence shown here is derived from an EMBL/GenBank/DDBJ whole genome shotgun (WGS) entry which is preliminary data.</text>
</comment>
<proteinExistence type="predicted"/>
<dbReference type="AlphaFoldDB" id="A0A133VLK3"/>
<feature type="coiled-coil region" evidence="1">
    <location>
        <begin position="167"/>
        <end position="228"/>
    </location>
</feature>
<dbReference type="Proteomes" id="UP000070263">
    <property type="component" value="Unassembled WGS sequence"/>
</dbReference>
<protein>
    <submittedName>
        <fullName evidence="2">Uncharacterized protein</fullName>
    </submittedName>
</protein>
<dbReference type="EMBL" id="LHYE01000011">
    <property type="protein sequence ID" value="KXB07287.1"/>
    <property type="molecule type" value="Genomic_DNA"/>
</dbReference>
<name>A0A133VLK3_9EURY</name>
<gene>
    <name evidence="2" type="ORF">AKJ51_01635</name>
</gene>
<organism evidence="2 3">
    <name type="scientific">candidate division MSBL1 archaeon SCGC-AAA382A20</name>
    <dbReference type="NCBI Taxonomy" id="1698280"/>
    <lineage>
        <taxon>Archaea</taxon>
        <taxon>Methanobacteriati</taxon>
        <taxon>Methanobacteriota</taxon>
        <taxon>candidate division MSBL1</taxon>
    </lineage>
</organism>
<evidence type="ECO:0000313" key="2">
    <source>
        <dbReference type="EMBL" id="KXB07287.1"/>
    </source>
</evidence>
<sequence length="233" mass="26770">MEVPDDSYRTVTLWCNDPKLPKLDPDQPVNLDTNARVAWPGDLKTLAEEEIRELPFSGTDVSAGDFSVWNIHKISPHWLTEAALSVAGAYDEGGMEDTVLFAAFLLRAVRKEPTADSIREVIGNEKERKRLVERAKKPETGVAQRLRGVDWMVNLAVAFWDDPELTEEQAERRVRELESRLAETRSELERYGSMDKEERFVYTQGESLDNWRIHAERLEEELERIESIVKVNS</sequence>
<evidence type="ECO:0000313" key="3">
    <source>
        <dbReference type="Proteomes" id="UP000070263"/>
    </source>
</evidence>
<keyword evidence="3" id="KW-1185">Reference proteome</keyword>
<keyword evidence="1" id="KW-0175">Coiled coil</keyword>
<accession>A0A133VLK3</accession>